<reference evidence="2" key="1">
    <citation type="submission" date="2023-07" db="EMBL/GenBank/DDBJ databases">
        <title>Wenyingzhuangia sp. chi5 genome sequencing and assembly.</title>
        <authorList>
            <person name="Park S."/>
        </authorList>
    </citation>
    <scope>NUCLEOTIDE SEQUENCE</scope>
    <source>
        <strain evidence="2">Chi5</strain>
    </source>
</reference>
<proteinExistence type="predicted"/>
<name>A0ABT8VVK4_9FLAO</name>
<sequence length="277" mass="32218">MKIEKVKNYNQKLLAILVTIGVIFLIIALISFIFMAIQESRRYNYNEPETGILSEEKIKELQKENKRKQVISYESPILIDTLNLNYIIPVSHKTLNETEDITGLLSAFPSSDSEISKKKDNRYSRSVYGIFNNIILYDGKKGTNNKLFNGRLNFEKIDTEYFEDEILVLIKASGKDTFKDGVINLKDFSSLYIYSLKEEKMRKIEVSGMDVFHFNFIEKTKDLIIEFGVDKNKDGFYESYNEPIVIKKYDFKNEKLVDIIDTKINSELQKSLEGTEK</sequence>
<protein>
    <submittedName>
        <fullName evidence="2">Uncharacterized protein</fullName>
    </submittedName>
</protein>
<keyword evidence="1" id="KW-1133">Transmembrane helix</keyword>
<dbReference type="EMBL" id="JAUMIT010000017">
    <property type="protein sequence ID" value="MDO3696006.1"/>
    <property type="molecule type" value="Genomic_DNA"/>
</dbReference>
<keyword evidence="1" id="KW-0812">Transmembrane</keyword>
<evidence type="ECO:0000313" key="2">
    <source>
        <dbReference type="EMBL" id="MDO3696006.1"/>
    </source>
</evidence>
<dbReference type="Proteomes" id="UP001168642">
    <property type="component" value="Unassembled WGS sequence"/>
</dbReference>
<comment type="caution">
    <text evidence="2">The sequence shown here is derived from an EMBL/GenBank/DDBJ whole genome shotgun (WGS) entry which is preliminary data.</text>
</comment>
<gene>
    <name evidence="2" type="ORF">QVZ41_14230</name>
</gene>
<feature type="transmembrane region" description="Helical" evidence="1">
    <location>
        <begin position="12"/>
        <end position="37"/>
    </location>
</feature>
<keyword evidence="1" id="KW-0472">Membrane</keyword>
<evidence type="ECO:0000256" key="1">
    <source>
        <dbReference type="SAM" id="Phobius"/>
    </source>
</evidence>
<dbReference type="RefSeq" id="WP_302885314.1">
    <property type="nucleotide sequence ID" value="NZ_JAUMIT010000017.1"/>
</dbReference>
<evidence type="ECO:0000313" key="3">
    <source>
        <dbReference type="Proteomes" id="UP001168642"/>
    </source>
</evidence>
<keyword evidence="3" id="KW-1185">Reference proteome</keyword>
<organism evidence="2 3">
    <name type="scientific">Wenyingzhuangia gilva</name>
    <dbReference type="NCBI Taxonomy" id="3057677"/>
    <lineage>
        <taxon>Bacteria</taxon>
        <taxon>Pseudomonadati</taxon>
        <taxon>Bacteroidota</taxon>
        <taxon>Flavobacteriia</taxon>
        <taxon>Flavobacteriales</taxon>
        <taxon>Flavobacteriaceae</taxon>
        <taxon>Wenyingzhuangia</taxon>
    </lineage>
</organism>
<accession>A0ABT8VVK4</accession>